<dbReference type="PROSITE" id="PS50011">
    <property type="entry name" value="PROTEIN_KINASE_DOM"/>
    <property type="match status" value="1"/>
</dbReference>
<feature type="region of interest" description="Disordered" evidence="1">
    <location>
        <begin position="19"/>
        <end position="43"/>
    </location>
</feature>
<dbReference type="Proteomes" id="UP000011715">
    <property type="component" value="Unassembled WGS sequence"/>
</dbReference>
<evidence type="ECO:0000313" key="3">
    <source>
        <dbReference type="EMBL" id="KLU87705.1"/>
    </source>
</evidence>
<dbReference type="OMA" id="GMKRGDW"/>
<evidence type="ECO:0000313" key="5">
    <source>
        <dbReference type="Proteomes" id="UP000011715"/>
    </source>
</evidence>
<accession>A0A0C4E2Q9</accession>
<dbReference type="OrthoDB" id="4062651at2759"/>
<dbReference type="InterPro" id="IPR011009">
    <property type="entry name" value="Kinase-like_dom_sf"/>
</dbReference>
<reference evidence="4" key="4">
    <citation type="journal article" date="2015" name="G3 (Bethesda)">
        <title>Genome sequences of three phytopathogenic species of the Magnaporthaceae family of fungi.</title>
        <authorList>
            <person name="Okagaki L.H."/>
            <person name="Nunes C.C."/>
            <person name="Sailsbery J."/>
            <person name="Clay B."/>
            <person name="Brown D."/>
            <person name="John T."/>
            <person name="Oh Y."/>
            <person name="Young N."/>
            <person name="Fitzgerald M."/>
            <person name="Haas B.J."/>
            <person name="Zeng Q."/>
            <person name="Young S."/>
            <person name="Adiconis X."/>
            <person name="Fan L."/>
            <person name="Levin J.Z."/>
            <person name="Mitchell T.K."/>
            <person name="Okubara P.A."/>
            <person name="Farman M.L."/>
            <person name="Kohn L.M."/>
            <person name="Birren B."/>
            <person name="Ma L.-J."/>
            <person name="Dean R.A."/>
        </authorList>
    </citation>
    <scope>NUCLEOTIDE SEQUENCE</scope>
    <source>
        <strain evidence="4">ATCC 64411 / 73-15</strain>
    </source>
</reference>
<reference evidence="5" key="1">
    <citation type="submission" date="2010-05" db="EMBL/GenBank/DDBJ databases">
        <title>The genome sequence of Magnaporthe poae strain ATCC 64411.</title>
        <authorList>
            <person name="Ma L.-J."/>
            <person name="Dead R."/>
            <person name="Young S."/>
            <person name="Zeng Q."/>
            <person name="Koehrsen M."/>
            <person name="Alvarado L."/>
            <person name="Berlin A."/>
            <person name="Chapman S.B."/>
            <person name="Chen Z."/>
            <person name="Freedman E."/>
            <person name="Gellesch M."/>
            <person name="Goldberg J."/>
            <person name="Griggs A."/>
            <person name="Gujja S."/>
            <person name="Heilman E.R."/>
            <person name="Heiman D."/>
            <person name="Hepburn T."/>
            <person name="Howarth C."/>
            <person name="Jen D."/>
            <person name="Larson L."/>
            <person name="Mehta T."/>
            <person name="Neiman D."/>
            <person name="Pearson M."/>
            <person name="Roberts A."/>
            <person name="Saif S."/>
            <person name="Shea T."/>
            <person name="Shenoy N."/>
            <person name="Sisk P."/>
            <person name="Stolte C."/>
            <person name="Sykes S."/>
            <person name="Walk T."/>
            <person name="White J."/>
            <person name="Yandava C."/>
            <person name="Haas B."/>
            <person name="Nusbaum C."/>
            <person name="Birren B."/>
        </authorList>
    </citation>
    <scope>NUCLEOTIDE SEQUENCE [LARGE SCALE GENOMIC DNA]</scope>
    <source>
        <strain evidence="5">ATCC 64411 / 73-15</strain>
    </source>
</reference>
<dbReference type="VEuPathDB" id="FungiDB:MAPG_06699"/>
<dbReference type="AlphaFoldDB" id="A0A0C4E2Q9"/>
<dbReference type="GO" id="GO:0005524">
    <property type="term" value="F:ATP binding"/>
    <property type="evidence" value="ECO:0007669"/>
    <property type="project" value="InterPro"/>
</dbReference>
<proteinExistence type="predicted"/>
<dbReference type="EMBL" id="ADBL01001620">
    <property type="status" value="NOT_ANNOTATED_CDS"/>
    <property type="molecule type" value="Genomic_DNA"/>
</dbReference>
<dbReference type="SUPFAM" id="SSF56112">
    <property type="entry name" value="Protein kinase-like (PK-like)"/>
    <property type="match status" value="1"/>
</dbReference>
<keyword evidence="5" id="KW-1185">Reference proteome</keyword>
<evidence type="ECO:0000256" key="1">
    <source>
        <dbReference type="SAM" id="MobiDB-lite"/>
    </source>
</evidence>
<reference evidence="4" key="5">
    <citation type="submission" date="2015-06" db="UniProtKB">
        <authorList>
            <consortium name="EnsemblFungi"/>
        </authorList>
    </citation>
    <scope>IDENTIFICATION</scope>
    <source>
        <strain evidence="4">ATCC 64411</strain>
    </source>
</reference>
<dbReference type="GO" id="GO:0004672">
    <property type="term" value="F:protein kinase activity"/>
    <property type="evidence" value="ECO:0007669"/>
    <property type="project" value="InterPro"/>
</dbReference>
<gene>
    <name evidence="3" type="ORF">MAPG_06699</name>
</gene>
<dbReference type="EnsemblFungi" id="MAPG_06699T0">
    <property type="protein sequence ID" value="MAPG_06699T0"/>
    <property type="gene ID" value="MAPG_06699"/>
</dbReference>
<reference evidence="3" key="2">
    <citation type="submission" date="2010-05" db="EMBL/GenBank/DDBJ databases">
        <title>The Genome Sequence of Magnaporthe poae strain ATCC 64411.</title>
        <authorList>
            <consortium name="The Broad Institute Genome Sequencing Platform"/>
            <consortium name="Broad Institute Genome Sequencing Center for Infectious Disease"/>
            <person name="Ma L.-J."/>
            <person name="Dead R."/>
            <person name="Young S."/>
            <person name="Zeng Q."/>
            <person name="Koehrsen M."/>
            <person name="Alvarado L."/>
            <person name="Berlin A."/>
            <person name="Chapman S.B."/>
            <person name="Chen Z."/>
            <person name="Freedman E."/>
            <person name="Gellesch M."/>
            <person name="Goldberg J."/>
            <person name="Griggs A."/>
            <person name="Gujja S."/>
            <person name="Heilman E.R."/>
            <person name="Heiman D."/>
            <person name="Hepburn T."/>
            <person name="Howarth C."/>
            <person name="Jen D."/>
            <person name="Larson L."/>
            <person name="Mehta T."/>
            <person name="Neiman D."/>
            <person name="Pearson M."/>
            <person name="Roberts A."/>
            <person name="Saif S."/>
            <person name="Shea T."/>
            <person name="Shenoy N."/>
            <person name="Sisk P."/>
            <person name="Stolte C."/>
            <person name="Sykes S."/>
            <person name="Walk T."/>
            <person name="White J."/>
            <person name="Yandava C."/>
            <person name="Haas B."/>
            <person name="Nusbaum C."/>
            <person name="Birren B."/>
        </authorList>
    </citation>
    <scope>NUCLEOTIDE SEQUENCE</scope>
    <source>
        <strain evidence="3">ATCC 64411</strain>
    </source>
</reference>
<reference evidence="3" key="3">
    <citation type="submission" date="2011-03" db="EMBL/GenBank/DDBJ databases">
        <title>Annotation of Magnaporthe poae ATCC 64411.</title>
        <authorList>
            <person name="Ma L.-J."/>
            <person name="Dead R."/>
            <person name="Young S.K."/>
            <person name="Zeng Q."/>
            <person name="Gargeya S."/>
            <person name="Fitzgerald M."/>
            <person name="Haas B."/>
            <person name="Abouelleil A."/>
            <person name="Alvarado L."/>
            <person name="Arachchi H.M."/>
            <person name="Berlin A."/>
            <person name="Brown A."/>
            <person name="Chapman S.B."/>
            <person name="Chen Z."/>
            <person name="Dunbar C."/>
            <person name="Freedman E."/>
            <person name="Gearin G."/>
            <person name="Gellesch M."/>
            <person name="Goldberg J."/>
            <person name="Griggs A."/>
            <person name="Gujja S."/>
            <person name="Heiman D."/>
            <person name="Howarth C."/>
            <person name="Larson L."/>
            <person name="Lui A."/>
            <person name="MacDonald P.J.P."/>
            <person name="Mehta T."/>
            <person name="Montmayeur A."/>
            <person name="Murphy C."/>
            <person name="Neiman D."/>
            <person name="Pearson M."/>
            <person name="Priest M."/>
            <person name="Roberts A."/>
            <person name="Saif S."/>
            <person name="Shea T."/>
            <person name="Shenoy N."/>
            <person name="Sisk P."/>
            <person name="Stolte C."/>
            <person name="Sykes S."/>
            <person name="Yandava C."/>
            <person name="Wortman J."/>
            <person name="Nusbaum C."/>
            <person name="Birren B."/>
        </authorList>
    </citation>
    <scope>NUCLEOTIDE SEQUENCE</scope>
    <source>
        <strain evidence="3">ATCC 64411</strain>
    </source>
</reference>
<dbReference type="STRING" id="644358.A0A0C4E2Q9"/>
<sequence>MDLDSLAIHAIVHPTAAFSQEAIPEGPETPPVGSGDQADLASDWAGSQLNPKNRIDSLDFPSPPLWRIDGSAGLGTQYYAIPLFLDKIPPLRIDVFVAEYLGKTSPILRSLLDLDRAFHTKDAARVNRLGIARHIVRALHLWASSLIEAGKLNVLDHLFRKEPFGTKIIFENLELDVAKIRISTDPNHELELRMLSVSDLSSMWDIPPAEFPPSISLVDLEFVTQLHDSVCVVRQTTRPGSGADGHDDNHDGLLILKALSSSNRYLYHELKVLLKMPPHPNIVARPLHLVTKQNNFGNKTGIVGFTLFYHRTSSIRDHIPCMRIHGRLKLADQVKWATQLTSALIHIREEAKTYYPDLRLDNVVLSETGDAVMVDFEQRGVWCEFGSPEVNNIEFLRILACDDPSEFTGHDSEPTIGDELRTGYAELLKQLVPDWEDLYYNHEYKNPSHGYNLAWKALTPAQQEAAEVYMLGRVLWCLFEGMAAPKRGAVWQSYRREPEIEFPEYNRTPAAMRDLIDRCTAGRRPAWSDMIARVSSRVVLKSGDVVSQQELRRLAKKWWTNELQENGLYLDKQGRGADLDKLKQVDASAQRPPLREVLKELEAFKASLSDREKA</sequence>
<feature type="domain" description="Protein kinase" evidence="2">
    <location>
        <begin position="200"/>
        <end position="551"/>
    </location>
</feature>
<dbReference type="Gene3D" id="1.10.510.10">
    <property type="entry name" value="Transferase(Phosphotransferase) domain 1"/>
    <property type="match status" value="1"/>
</dbReference>
<protein>
    <recommendedName>
        <fullName evidence="2">Protein kinase domain-containing protein</fullName>
    </recommendedName>
</protein>
<dbReference type="eggNOG" id="ENOG502SDZT">
    <property type="taxonomic scope" value="Eukaryota"/>
</dbReference>
<name>A0A0C4E2Q9_MAGP6</name>
<evidence type="ECO:0000259" key="2">
    <source>
        <dbReference type="PROSITE" id="PS50011"/>
    </source>
</evidence>
<evidence type="ECO:0000313" key="4">
    <source>
        <dbReference type="EnsemblFungi" id="MAPG_06699T0"/>
    </source>
</evidence>
<dbReference type="InterPro" id="IPR000719">
    <property type="entry name" value="Prot_kinase_dom"/>
</dbReference>
<organism evidence="4 5">
    <name type="scientific">Magnaporthiopsis poae (strain ATCC 64411 / 73-15)</name>
    <name type="common">Kentucky bluegrass fungus</name>
    <name type="synonym">Magnaporthe poae</name>
    <dbReference type="NCBI Taxonomy" id="644358"/>
    <lineage>
        <taxon>Eukaryota</taxon>
        <taxon>Fungi</taxon>
        <taxon>Dikarya</taxon>
        <taxon>Ascomycota</taxon>
        <taxon>Pezizomycotina</taxon>
        <taxon>Sordariomycetes</taxon>
        <taxon>Sordariomycetidae</taxon>
        <taxon>Magnaporthales</taxon>
        <taxon>Magnaporthaceae</taxon>
        <taxon>Magnaporthiopsis</taxon>
    </lineage>
</organism>
<dbReference type="EMBL" id="GL876970">
    <property type="protein sequence ID" value="KLU87705.1"/>
    <property type="molecule type" value="Genomic_DNA"/>
</dbReference>